<dbReference type="Proteomes" id="UP000696280">
    <property type="component" value="Unassembled WGS sequence"/>
</dbReference>
<name>A0A9N9L4D1_9HELO</name>
<organism evidence="1 2">
    <name type="scientific">Hymenoscyphus fraxineus</name>
    <dbReference type="NCBI Taxonomy" id="746836"/>
    <lineage>
        <taxon>Eukaryota</taxon>
        <taxon>Fungi</taxon>
        <taxon>Dikarya</taxon>
        <taxon>Ascomycota</taxon>
        <taxon>Pezizomycotina</taxon>
        <taxon>Leotiomycetes</taxon>
        <taxon>Helotiales</taxon>
        <taxon>Helotiaceae</taxon>
        <taxon>Hymenoscyphus</taxon>
    </lineage>
</organism>
<protein>
    <submittedName>
        <fullName evidence="1">Uncharacterized protein</fullName>
    </submittedName>
</protein>
<evidence type="ECO:0000313" key="1">
    <source>
        <dbReference type="EMBL" id="CAG8960085.1"/>
    </source>
</evidence>
<accession>A0A9N9L4D1</accession>
<sequence length="256" mass="29036">MIRVSKLTTHPDPNSDAGRLFRYVFFRDNKESSYNFIEESIGAININVALSKKQTNTFIYCDQDHHWHKPGKEPHFLAKWFLRKKKSKKVSQKGWYDAENHISWEPSSPLGIQAPACRPEVKSGAAGQTYCNVAHHGKTGDCALYLLQGGEFCCESGAGDINRYAFLSETLLHKIAHTLENEHTNSRWKDVKDGYRWKNVADPTRKAVIAQSNAENLAYWGLGNFILSRGYSISKDGAIYPQDQAPESKQKRMVVL</sequence>
<dbReference type="AlphaFoldDB" id="A0A9N9L4D1"/>
<dbReference type="OrthoDB" id="4507347at2759"/>
<reference evidence="1" key="1">
    <citation type="submission" date="2021-07" db="EMBL/GenBank/DDBJ databases">
        <authorList>
            <person name="Durling M."/>
        </authorList>
    </citation>
    <scope>NUCLEOTIDE SEQUENCE</scope>
</reference>
<proteinExistence type="predicted"/>
<keyword evidence="2" id="KW-1185">Reference proteome</keyword>
<evidence type="ECO:0000313" key="2">
    <source>
        <dbReference type="Proteomes" id="UP000696280"/>
    </source>
</evidence>
<comment type="caution">
    <text evidence="1">The sequence shown here is derived from an EMBL/GenBank/DDBJ whole genome shotgun (WGS) entry which is preliminary data.</text>
</comment>
<gene>
    <name evidence="1" type="ORF">HYFRA_00010563</name>
</gene>
<dbReference type="EMBL" id="CAJVRL010000096">
    <property type="protein sequence ID" value="CAG8960085.1"/>
    <property type="molecule type" value="Genomic_DNA"/>
</dbReference>